<keyword evidence="2" id="KW-1185">Reference proteome</keyword>
<gene>
    <name evidence="1" type="ORF">GCM10010178_06900</name>
</gene>
<dbReference type="EMBL" id="BMRE01000001">
    <property type="protein sequence ID" value="GGU17575.1"/>
    <property type="molecule type" value="Genomic_DNA"/>
</dbReference>
<comment type="caution">
    <text evidence="1">The sequence shown here is derived from an EMBL/GenBank/DDBJ whole genome shotgun (WGS) entry which is preliminary data.</text>
</comment>
<reference evidence="2" key="1">
    <citation type="journal article" date="2019" name="Int. J. Syst. Evol. Microbiol.">
        <title>The Global Catalogue of Microorganisms (GCM) 10K type strain sequencing project: providing services to taxonomists for standard genome sequencing and annotation.</title>
        <authorList>
            <consortium name="The Broad Institute Genomics Platform"/>
            <consortium name="The Broad Institute Genome Sequencing Center for Infectious Disease"/>
            <person name="Wu L."/>
            <person name="Ma J."/>
        </authorList>
    </citation>
    <scope>NUCLEOTIDE SEQUENCE [LARGE SCALE GENOMIC DNA]</scope>
    <source>
        <strain evidence="2">JCM 3296</strain>
    </source>
</reference>
<evidence type="ECO:0008006" key="3">
    <source>
        <dbReference type="Google" id="ProtNLM"/>
    </source>
</evidence>
<sequence>MGPGVEAAAVQDQRRADQEDLMHLATYLGLLHTSLRTLAGAFREVAKGHGEEPDVRSTCEVLANRLDGQVEKLGPIVDRYGEHRESEPERLHAAEFEQTRGGAVGLLRDLQDLYALASFTDITWTVVGQAAQGLRDEELLNVVSSCEKDTARQLAWLKTRMKQSAPQALIAARG</sequence>
<organism evidence="1 2">
    <name type="scientific">Lentzea flava</name>
    <dbReference type="NCBI Taxonomy" id="103732"/>
    <lineage>
        <taxon>Bacteria</taxon>
        <taxon>Bacillati</taxon>
        <taxon>Actinomycetota</taxon>
        <taxon>Actinomycetes</taxon>
        <taxon>Pseudonocardiales</taxon>
        <taxon>Pseudonocardiaceae</taxon>
        <taxon>Lentzea</taxon>
    </lineage>
</organism>
<proteinExistence type="predicted"/>
<evidence type="ECO:0000313" key="1">
    <source>
        <dbReference type="EMBL" id="GGU17575.1"/>
    </source>
</evidence>
<dbReference type="Proteomes" id="UP000649573">
    <property type="component" value="Unassembled WGS sequence"/>
</dbReference>
<evidence type="ECO:0000313" key="2">
    <source>
        <dbReference type="Proteomes" id="UP000649573"/>
    </source>
</evidence>
<accession>A0ABQ2UDV5</accession>
<protein>
    <recommendedName>
        <fullName evidence="3">Ferritin-like metal-binding protein YciE</fullName>
    </recommendedName>
</protein>
<name>A0ABQ2UDV5_9PSEU</name>